<gene>
    <name evidence="5" type="ORF">BU24DRAFT_386239</name>
</gene>
<evidence type="ECO:0000256" key="2">
    <source>
        <dbReference type="ARBA" id="ARBA00022801"/>
    </source>
</evidence>
<evidence type="ECO:0000313" key="5">
    <source>
        <dbReference type="EMBL" id="KAF2019380.1"/>
    </source>
</evidence>
<dbReference type="Proteomes" id="UP000799778">
    <property type="component" value="Unassembled WGS sequence"/>
</dbReference>
<dbReference type="InterPro" id="IPR002018">
    <property type="entry name" value="CarbesteraseB"/>
</dbReference>
<keyword evidence="6" id="KW-1185">Reference proteome</keyword>
<proteinExistence type="inferred from homology"/>
<dbReference type="Pfam" id="PF00135">
    <property type="entry name" value="COesterase"/>
    <property type="match status" value="1"/>
</dbReference>
<dbReference type="PANTHER" id="PTHR43142:SF3">
    <property type="entry name" value="PUTATIVE (AFU_ORTHOLOGUE AFUA_3G09070)-RELATED"/>
    <property type="match status" value="1"/>
</dbReference>
<dbReference type="PRINTS" id="PR00878">
    <property type="entry name" value="CHOLNESTRASE"/>
</dbReference>
<dbReference type="Gene3D" id="3.40.50.1820">
    <property type="entry name" value="alpha/beta hydrolase"/>
    <property type="match status" value="1"/>
</dbReference>
<dbReference type="GeneID" id="54282308"/>
<feature type="signal peptide" evidence="3">
    <location>
        <begin position="1"/>
        <end position="21"/>
    </location>
</feature>
<dbReference type="RefSeq" id="XP_033387719.1">
    <property type="nucleotide sequence ID" value="XM_033524911.1"/>
</dbReference>
<feature type="domain" description="Carboxylesterase type B" evidence="4">
    <location>
        <begin position="153"/>
        <end position="645"/>
    </location>
</feature>
<dbReference type="AlphaFoldDB" id="A0A6A5Y3J0"/>
<evidence type="ECO:0000259" key="4">
    <source>
        <dbReference type="Pfam" id="PF00135"/>
    </source>
</evidence>
<dbReference type="EC" id="3.1.1.-" evidence="3"/>
<comment type="similarity">
    <text evidence="1 3">Belongs to the type-B carboxylesterase/lipase family.</text>
</comment>
<reference evidence="5" key="1">
    <citation type="journal article" date="2020" name="Stud. Mycol.">
        <title>101 Dothideomycetes genomes: a test case for predicting lifestyles and emergence of pathogens.</title>
        <authorList>
            <person name="Haridas S."/>
            <person name="Albert R."/>
            <person name="Binder M."/>
            <person name="Bloem J."/>
            <person name="Labutti K."/>
            <person name="Salamov A."/>
            <person name="Andreopoulos B."/>
            <person name="Baker S."/>
            <person name="Barry K."/>
            <person name="Bills G."/>
            <person name="Bluhm B."/>
            <person name="Cannon C."/>
            <person name="Castanera R."/>
            <person name="Culley D."/>
            <person name="Daum C."/>
            <person name="Ezra D."/>
            <person name="Gonzalez J."/>
            <person name="Henrissat B."/>
            <person name="Kuo A."/>
            <person name="Liang C."/>
            <person name="Lipzen A."/>
            <person name="Lutzoni F."/>
            <person name="Magnuson J."/>
            <person name="Mondo S."/>
            <person name="Nolan M."/>
            <person name="Ohm R."/>
            <person name="Pangilinan J."/>
            <person name="Park H.-J."/>
            <person name="Ramirez L."/>
            <person name="Alfaro M."/>
            <person name="Sun H."/>
            <person name="Tritt A."/>
            <person name="Yoshinaga Y."/>
            <person name="Zwiers L.-H."/>
            <person name="Turgeon B."/>
            <person name="Goodwin S."/>
            <person name="Spatafora J."/>
            <person name="Crous P."/>
            <person name="Grigoriev I."/>
        </authorList>
    </citation>
    <scope>NUCLEOTIDE SEQUENCE</scope>
    <source>
        <strain evidence="5">CBS 175.79</strain>
    </source>
</reference>
<feature type="chain" id="PRO_5025704606" description="Carboxylic ester hydrolase" evidence="3">
    <location>
        <begin position="22"/>
        <end position="679"/>
    </location>
</feature>
<evidence type="ECO:0000256" key="1">
    <source>
        <dbReference type="ARBA" id="ARBA00005964"/>
    </source>
</evidence>
<dbReference type="EMBL" id="ML978067">
    <property type="protein sequence ID" value="KAF2019380.1"/>
    <property type="molecule type" value="Genomic_DNA"/>
</dbReference>
<dbReference type="InterPro" id="IPR029058">
    <property type="entry name" value="AB_hydrolase_fold"/>
</dbReference>
<accession>A0A6A5Y3J0</accession>
<dbReference type="OrthoDB" id="408631at2759"/>
<keyword evidence="3" id="KW-0732">Signal</keyword>
<dbReference type="PANTHER" id="PTHR43142">
    <property type="entry name" value="CARBOXYLIC ESTER HYDROLASE"/>
    <property type="match status" value="1"/>
</dbReference>
<evidence type="ECO:0000313" key="6">
    <source>
        <dbReference type="Proteomes" id="UP000799778"/>
    </source>
</evidence>
<organism evidence="5 6">
    <name type="scientific">Aaosphaeria arxii CBS 175.79</name>
    <dbReference type="NCBI Taxonomy" id="1450172"/>
    <lineage>
        <taxon>Eukaryota</taxon>
        <taxon>Fungi</taxon>
        <taxon>Dikarya</taxon>
        <taxon>Ascomycota</taxon>
        <taxon>Pezizomycotina</taxon>
        <taxon>Dothideomycetes</taxon>
        <taxon>Pleosporomycetidae</taxon>
        <taxon>Pleosporales</taxon>
        <taxon>Pleosporales incertae sedis</taxon>
        <taxon>Aaosphaeria</taxon>
    </lineage>
</organism>
<protein>
    <recommendedName>
        <fullName evidence="3">Carboxylic ester hydrolase</fullName>
        <ecNumber evidence="3">3.1.1.-</ecNumber>
    </recommendedName>
</protein>
<dbReference type="InterPro" id="IPR019826">
    <property type="entry name" value="Carboxylesterase_B_AS"/>
</dbReference>
<keyword evidence="2 3" id="KW-0378">Hydrolase</keyword>
<dbReference type="InterPro" id="IPR000997">
    <property type="entry name" value="Cholinesterase"/>
</dbReference>
<dbReference type="GO" id="GO:0004104">
    <property type="term" value="F:cholinesterase activity"/>
    <property type="evidence" value="ECO:0007669"/>
    <property type="project" value="InterPro"/>
</dbReference>
<dbReference type="PROSITE" id="PS00122">
    <property type="entry name" value="CARBOXYLESTERASE_B_1"/>
    <property type="match status" value="1"/>
</dbReference>
<evidence type="ECO:0000256" key="3">
    <source>
        <dbReference type="RuleBase" id="RU361235"/>
    </source>
</evidence>
<dbReference type="SUPFAM" id="SSF53474">
    <property type="entry name" value="alpha/beta-Hydrolases"/>
    <property type="match status" value="1"/>
</dbReference>
<name>A0A6A5Y3J0_9PLEO</name>
<sequence length="679" mass="73765">MAFSTRIVSLAFISFVRSATSLPGPQSIGSDLAIITHNDLYGDSSTRQAAAIVLGKEQTYKQSRSSCAELGETLWALPGPSSDLSFLRYLAQGGRANRSEIFWVDSPVRCEAIDAEGQVQKVNCDARLPALCSQSATLSTKSGADTDPKWQIVVRSRNGSVVGYRDRLSFRFQGIRYAPQPERFTHSRYSPLSGNISALSYGPSCVQAGCNGNLFCSEDCLNLNIWTPYLPSSKGTKRKAVMVWIHGGGFTGGSGTDTTFDGGNMASRGDVVVVTINYRLSTLGFLALDGTGLTGNYGLADQNTALDWLRAHIEDFGGDKDRITVFGQSAGAASVRALLASPQADGKFSRAIMQSNPGGAQYASSFTRYLTLQEATDRTRAILTEIGCSQADNTAQLACLREQDPLKLVGLRNGSWYPVIDGSYLPEKELPLGDTAARKKVALMTGVMRDDGAPFSKFSTSSNASQALTEQGFDASSILRSGKFPLVQAGNTTINIFNLTSRVATDAMFRCLGQSTASVGAGNQIFQGTYAYEFDRAYQIAEWSPNPPTCEAPVSASRPFGDVRQPYFKCHSGELYYVFGTLIRQNRVPRDEDDIPFSQYIVDTWTAFARGGDPNPNMGFLRARGFLNTSSAIERTDPWLPVQPGASTLRILDKDVRNEGFRELEQCDVLGYPLDFFPS</sequence>